<evidence type="ECO:0000256" key="1">
    <source>
        <dbReference type="SAM" id="MobiDB-lite"/>
    </source>
</evidence>
<sequence>MTLQFTVSLCARSGQAQRRGEERWSQPFAIILSDSQNLLGISPYFQRRQTLQLVSTCPSLDQLPPRSLTLPKAGCFPYTQELQPWALGLWCVACEGEGVYQHLELRAGQRSGGPEKGCVEEVVFRELGLSGPNPREEERTPLASWLAEGNREGPSATRFCLSSFLQVPPSSATLRAIWSGYASGLRLAQPKETPEAPGQSGPQATPTPPTPPAELGTTQLSGQGGYKLWKWRLFLAPQQELLGLCLTLCPRTPCLGWKESSGCQRLLTDILLIVGRVAP</sequence>
<dbReference type="EMBL" id="JWIN03000009">
    <property type="protein sequence ID" value="KAB1273664.1"/>
    <property type="molecule type" value="Genomic_DNA"/>
</dbReference>
<organism evidence="2 3">
    <name type="scientific">Camelus dromedarius</name>
    <name type="common">Dromedary</name>
    <name type="synonym">Arabian camel</name>
    <dbReference type="NCBI Taxonomy" id="9838"/>
    <lineage>
        <taxon>Eukaryota</taxon>
        <taxon>Metazoa</taxon>
        <taxon>Chordata</taxon>
        <taxon>Craniata</taxon>
        <taxon>Vertebrata</taxon>
        <taxon>Euteleostomi</taxon>
        <taxon>Mammalia</taxon>
        <taxon>Eutheria</taxon>
        <taxon>Laurasiatheria</taxon>
        <taxon>Artiodactyla</taxon>
        <taxon>Tylopoda</taxon>
        <taxon>Camelidae</taxon>
        <taxon>Camelus</taxon>
    </lineage>
</organism>
<dbReference type="Proteomes" id="UP000299084">
    <property type="component" value="Unassembled WGS sequence"/>
</dbReference>
<keyword evidence="3" id="KW-1185">Reference proteome</keyword>
<feature type="region of interest" description="Disordered" evidence="1">
    <location>
        <begin position="188"/>
        <end position="219"/>
    </location>
</feature>
<proteinExistence type="predicted"/>
<evidence type="ECO:0000313" key="3">
    <source>
        <dbReference type="Proteomes" id="UP000299084"/>
    </source>
</evidence>
<gene>
    <name evidence="2" type="ORF">Cadr_000012222</name>
</gene>
<reference evidence="2 3" key="1">
    <citation type="journal article" date="2019" name="Mol. Ecol. Resour.">
        <title>Improving Illumina assemblies with Hi-C and long reads: an example with the North African dromedary.</title>
        <authorList>
            <person name="Elbers J.P."/>
            <person name="Rogers M.F."/>
            <person name="Perelman P.L."/>
            <person name="Proskuryakova A.A."/>
            <person name="Serdyukova N.A."/>
            <person name="Johnson W.E."/>
            <person name="Horin P."/>
            <person name="Corander J."/>
            <person name="Murphy D."/>
            <person name="Burger P.A."/>
        </authorList>
    </citation>
    <scope>NUCLEOTIDE SEQUENCE [LARGE SCALE GENOMIC DNA]</scope>
    <source>
        <strain evidence="2">Drom800</strain>
        <tissue evidence="2">Blood</tissue>
    </source>
</reference>
<accession>A0A5N4DRS0</accession>
<name>A0A5N4DRS0_CAMDR</name>
<comment type="caution">
    <text evidence="2">The sequence shown here is derived from an EMBL/GenBank/DDBJ whole genome shotgun (WGS) entry which is preliminary data.</text>
</comment>
<evidence type="ECO:0000313" key="2">
    <source>
        <dbReference type="EMBL" id="KAB1273664.1"/>
    </source>
</evidence>
<dbReference type="AlphaFoldDB" id="A0A5N4DRS0"/>
<protein>
    <submittedName>
        <fullName evidence="2">Uncharacterized protein</fullName>
    </submittedName>
</protein>